<dbReference type="Gene3D" id="1.20.5.4130">
    <property type="match status" value="1"/>
</dbReference>
<keyword evidence="11" id="KW-1185">Reference proteome</keyword>
<dbReference type="OrthoDB" id="655030at2759"/>
<gene>
    <name evidence="10" type="ORF">CJ030_MR0G006766</name>
</gene>
<evidence type="ECO:0000259" key="8">
    <source>
        <dbReference type="Pfam" id="PF01494"/>
    </source>
</evidence>
<keyword evidence="4" id="KW-0560">Oxidoreductase</keyword>
<keyword evidence="1" id="KW-0677">Repeat</keyword>
<reference evidence="10 11" key="1">
    <citation type="journal article" date="2019" name="Plant Biotechnol. J.">
        <title>The red bayberry genome and genetic basis of sex determination.</title>
        <authorList>
            <person name="Jia H.M."/>
            <person name="Jia H.J."/>
            <person name="Cai Q.L."/>
            <person name="Wang Y."/>
            <person name="Zhao H.B."/>
            <person name="Yang W.F."/>
            <person name="Wang G.Y."/>
            <person name="Li Y.H."/>
            <person name="Zhan D.L."/>
            <person name="Shen Y.T."/>
            <person name="Niu Q.F."/>
            <person name="Chang L."/>
            <person name="Qiu J."/>
            <person name="Zhao L."/>
            <person name="Xie H.B."/>
            <person name="Fu W.Y."/>
            <person name="Jin J."/>
            <person name="Li X.W."/>
            <person name="Jiao Y."/>
            <person name="Zhou C.C."/>
            <person name="Tu T."/>
            <person name="Chai C.Y."/>
            <person name="Gao J.L."/>
            <person name="Fan L.J."/>
            <person name="van de Weg E."/>
            <person name="Wang J.Y."/>
            <person name="Gao Z.S."/>
        </authorList>
    </citation>
    <scope>NUCLEOTIDE SEQUENCE [LARGE SCALE GENOMIC DNA]</scope>
    <source>
        <tissue evidence="10">Leaves</tissue>
    </source>
</reference>
<dbReference type="SUPFAM" id="SSF52540">
    <property type="entry name" value="P-loop containing nucleoside triphosphate hydrolases"/>
    <property type="match status" value="1"/>
</dbReference>
<dbReference type="Pfam" id="PF01494">
    <property type="entry name" value="FAD_binding_3"/>
    <property type="match status" value="1"/>
</dbReference>
<dbReference type="EMBL" id="RXIC02000141">
    <property type="protein sequence ID" value="KAB1200626.1"/>
    <property type="molecule type" value="Genomic_DNA"/>
</dbReference>
<evidence type="ECO:0000256" key="3">
    <source>
        <dbReference type="ARBA" id="ARBA00022821"/>
    </source>
</evidence>
<dbReference type="GO" id="GO:0006952">
    <property type="term" value="P:defense response"/>
    <property type="evidence" value="ECO:0007669"/>
    <property type="project" value="UniProtKB-KW"/>
</dbReference>
<dbReference type="InterPro" id="IPR002182">
    <property type="entry name" value="NB-ARC"/>
</dbReference>
<dbReference type="InterPro" id="IPR002938">
    <property type="entry name" value="FAD-bd"/>
</dbReference>
<dbReference type="SUPFAM" id="SSF51905">
    <property type="entry name" value="FAD/NAD(P)-binding domain"/>
    <property type="match status" value="1"/>
</dbReference>
<dbReference type="GO" id="GO:0043531">
    <property type="term" value="F:ADP binding"/>
    <property type="evidence" value="ECO:0007669"/>
    <property type="project" value="InterPro"/>
</dbReference>
<evidence type="ECO:0000313" key="10">
    <source>
        <dbReference type="EMBL" id="KAB1200626.1"/>
    </source>
</evidence>
<proteinExistence type="inferred from homology"/>
<evidence type="ECO:0000259" key="9">
    <source>
        <dbReference type="Pfam" id="PF18052"/>
    </source>
</evidence>
<dbReference type="Proteomes" id="UP000516437">
    <property type="component" value="Unassembled WGS sequence"/>
</dbReference>
<evidence type="ECO:0000313" key="11">
    <source>
        <dbReference type="Proteomes" id="UP000516437"/>
    </source>
</evidence>
<dbReference type="Pfam" id="PF18052">
    <property type="entry name" value="Rx_N"/>
    <property type="match status" value="1"/>
</dbReference>
<dbReference type="AlphaFoldDB" id="A0A6A1UKD8"/>
<accession>A0A6A1UKD8</accession>
<dbReference type="Gene3D" id="3.50.50.60">
    <property type="entry name" value="FAD/NAD(P)-binding domain"/>
    <property type="match status" value="1"/>
</dbReference>
<feature type="domain" description="NB-ARC" evidence="7">
    <location>
        <begin position="176"/>
        <end position="218"/>
    </location>
</feature>
<dbReference type="InterPro" id="IPR041118">
    <property type="entry name" value="Rx_N"/>
</dbReference>
<keyword evidence="5" id="KW-0503">Monooxygenase</keyword>
<dbReference type="PRINTS" id="PR00420">
    <property type="entry name" value="RNGMNOXGNASE"/>
</dbReference>
<keyword evidence="2" id="KW-0547">Nucleotide-binding</keyword>
<evidence type="ECO:0000256" key="4">
    <source>
        <dbReference type="ARBA" id="ARBA00023002"/>
    </source>
</evidence>
<evidence type="ECO:0000256" key="6">
    <source>
        <dbReference type="ARBA" id="ARBA00024018"/>
    </source>
</evidence>
<evidence type="ECO:0000256" key="1">
    <source>
        <dbReference type="ARBA" id="ARBA00022737"/>
    </source>
</evidence>
<feature type="domain" description="Disease resistance N-terminal" evidence="9">
    <location>
        <begin position="10"/>
        <end position="104"/>
    </location>
</feature>
<keyword evidence="3" id="KW-0611">Plant defense</keyword>
<dbReference type="GO" id="GO:0071949">
    <property type="term" value="F:FAD binding"/>
    <property type="evidence" value="ECO:0007669"/>
    <property type="project" value="InterPro"/>
</dbReference>
<dbReference type="PANTHER" id="PTHR45934:SF20">
    <property type="entry name" value="MONOOXYGENASE 2-RELATED"/>
    <property type="match status" value="1"/>
</dbReference>
<evidence type="ECO:0000259" key="7">
    <source>
        <dbReference type="Pfam" id="PF00931"/>
    </source>
</evidence>
<dbReference type="InterPro" id="IPR027417">
    <property type="entry name" value="P-loop_NTPase"/>
</dbReference>
<dbReference type="InterPro" id="IPR036188">
    <property type="entry name" value="FAD/NAD-bd_sf"/>
</dbReference>
<evidence type="ECO:0000256" key="5">
    <source>
        <dbReference type="ARBA" id="ARBA00023033"/>
    </source>
</evidence>
<dbReference type="PANTHER" id="PTHR45934">
    <property type="entry name" value="FAD/NAD(P)-BINDING OXIDOREDUCTASE FAMILY PROTEIN"/>
    <property type="match status" value="1"/>
</dbReference>
<organism evidence="10 11">
    <name type="scientific">Morella rubra</name>
    <name type="common">Chinese bayberry</name>
    <dbReference type="NCBI Taxonomy" id="262757"/>
    <lineage>
        <taxon>Eukaryota</taxon>
        <taxon>Viridiplantae</taxon>
        <taxon>Streptophyta</taxon>
        <taxon>Embryophyta</taxon>
        <taxon>Tracheophyta</taxon>
        <taxon>Spermatophyta</taxon>
        <taxon>Magnoliopsida</taxon>
        <taxon>eudicotyledons</taxon>
        <taxon>Gunneridae</taxon>
        <taxon>Pentapetalae</taxon>
        <taxon>rosids</taxon>
        <taxon>fabids</taxon>
        <taxon>Fagales</taxon>
        <taxon>Myricaceae</taxon>
        <taxon>Morella</taxon>
    </lineage>
</organism>
<sequence>MAHEVASLLLSPLLKVFFEKVASREFVDFFRRRKLDEGLLKKMRIALLSVNGVLEDAEEKQVKSPTVKTWLDELKDAVYEAEDILDEIDTEALRSKLDAEFQTSTASKVRKSISTSLNPFGKEIEPKIKEVLERLEYLVKQIDAIGLKQGVGEKSSEKRPTTSLVDESGIFGRIEDKEEIIESLLSDEVSGKGLCVITIVGMGGIGKTTLAQLVYDDNRVSISLWYPEFLMLSFLCSIFTDRIGCALNRLVSILGNHEVRCVQRKLLLEALANELPSGTIRYSSKVVSIEESGFYKLVHLADGTILKTKVLIRCDGVNSVAARWLHFDNPAFTGRSAIRGCVNFKRSHGFGTKVMQFFGLGVRSGFIPWDQLSGCTCFCFIKNKSFEKAIERNPAEMKQFVLSKLGKMPDEVKAIIENTELDGIISSPLRYRRPWELLWGNISKGNVCVAGDALHPMTPDIGQGGCAALEDGVILARCLVLSC</sequence>
<comment type="caution">
    <text evidence="10">The sequence shown here is derived from an EMBL/GenBank/DDBJ whole genome shotgun (WGS) entry which is preliminary data.</text>
</comment>
<name>A0A6A1UKD8_9ROSI</name>
<dbReference type="GO" id="GO:0004497">
    <property type="term" value="F:monooxygenase activity"/>
    <property type="evidence" value="ECO:0007669"/>
    <property type="project" value="UniProtKB-KW"/>
</dbReference>
<feature type="domain" description="FAD-binding" evidence="8">
    <location>
        <begin position="276"/>
        <end position="479"/>
    </location>
</feature>
<evidence type="ECO:0000256" key="2">
    <source>
        <dbReference type="ARBA" id="ARBA00022741"/>
    </source>
</evidence>
<dbReference type="Pfam" id="PF00931">
    <property type="entry name" value="NB-ARC"/>
    <property type="match status" value="1"/>
</dbReference>
<comment type="similarity">
    <text evidence="6">Belongs to the 3-hydroxybenzoate 6-hydroxylase family.</text>
</comment>
<protein>
    <submittedName>
        <fullName evidence="10">Putative disease resistance RPP13-like protein 1</fullName>
    </submittedName>
</protein>
<dbReference type="InterPro" id="IPR044560">
    <property type="entry name" value="MOase"/>
</dbReference>